<dbReference type="AlphaFoldDB" id="A0A1H1RPA9"/>
<protein>
    <submittedName>
        <fullName evidence="1">Uncharacterized protein</fullName>
    </submittedName>
</protein>
<organism evidence="1 2">
    <name type="scientific">Bradyrhizobium canariense</name>
    <dbReference type="NCBI Taxonomy" id="255045"/>
    <lineage>
        <taxon>Bacteria</taxon>
        <taxon>Pseudomonadati</taxon>
        <taxon>Pseudomonadota</taxon>
        <taxon>Alphaproteobacteria</taxon>
        <taxon>Hyphomicrobiales</taxon>
        <taxon>Nitrobacteraceae</taxon>
        <taxon>Bradyrhizobium</taxon>
    </lineage>
</organism>
<evidence type="ECO:0000313" key="2">
    <source>
        <dbReference type="Proteomes" id="UP000243904"/>
    </source>
</evidence>
<accession>A0A1H1RPA9</accession>
<keyword evidence="2" id="KW-1185">Reference proteome</keyword>
<dbReference type="EMBL" id="LT629750">
    <property type="protein sequence ID" value="SDS37538.1"/>
    <property type="molecule type" value="Genomic_DNA"/>
</dbReference>
<gene>
    <name evidence="1" type="ORF">SAMN05444158_1867</name>
</gene>
<evidence type="ECO:0000313" key="1">
    <source>
        <dbReference type="EMBL" id="SDS37538.1"/>
    </source>
</evidence>
<dbReference type="Proteomes" id="UP000243904">
    <property type="component" value="Chromosome I"/>
</dbReference>
<name>A0A1H1RPA9_9BRAD</name>
<sequence length="37" mass="4030">MVSGGDDLVGVLFRVVKSQAAGREIDDFMTVPRSCSW</sequence>
<proteinExistence type="predicted"/>
<reference evidence="2" key="1">
    <citation type="submission" date="2016-10" db="EMBL/GenBank/DDBJ databases">
        <authorList>
            <person name="Varghese N."/>
            <person name="Submissions S."/>
        </authorList>
    </citation>
    <scope>NUCLEOTIDE SEQUENCE [LARGE SCALE GENOMIC DNA]</scope>
    <source>
        <strain evidence="2">GAS369</strain>
    </source>
</reference>